<keyword evidence="3" id="KW-1185">Reference proteome</keyword>
<dbReference type="Proteomes" id="UP001589693">
    <property type="component" value="Unassembled WGS sequence"/>
</dbReference>
<evidence type="ECO:0000313" key="2">
    <source>
        <dbReference type="EMBL" id="MFB9907171.1"/>
    </source>
</evidence>
<proteinExistence type="predicted"/>
<feature type="transmembrane region" description="Helical" evidence="1">
    <location>
        <begin position="248"/>
        <end position="281"/>
    </location>
</feature>
<evidence type="ECO:0000313" key="3">
    <source>
        <dbReference type="Proteomes" id="UP001589693"/>
    </source>
</evidence>
<feature type="transmembrane region" description="Helical" evidence="1">
    <location>
        <begin position="12"/>
        <end position="31"/>
    </location>
</feature>
<dbReference type="PANTHER" id="PTHR34821">
    <property type="entry name" value="INNER MEMBRANE PROTEIN YDCZ"/>
    <property type="match status" value="1"/>
</dbReference>
<accession>A0ABV6A5G8</accession>
<feature type="transmembrane region" description="Helical" evidence="1">
    <location>
        <begin position="176"/>
        <end position="196"/>
    </location>
</feature>
<organism evidence="2 3">
    <name type="scientific">Allokutzneria oryzae</name>
    <dbReference type="NCBI Taxonomy" id="1378989"/>
    <lineage>
        <taxon>Bacteria</taxon>
        <taxon>Bacillati</taxon>
        <taxon>Actinomycetota</taxon>
        <taxon>Actinomycetes</taxon>
        <taxon>Pseudonocardiales</taxon>
        <taxon>Pseudonocardiaceae</taxon>
        <taxon>Allokutzneria</taxon>
    </lineage>
</organism>
<reference evidence="2 3" key="1">
    <citation type="submission" date="2024-09" db="EMBL/GenBank/DDBJ databases">
        <authorList>
            <person name="Sun Q."/>
            <person name="Mori K."/>
        </authorList>
    </citation>
    <scope>NUCLEOTIDE SEQUENCE [LARGE SCALE GENOMIC DNA]</scope>
    <source>
        <strain evidence="2 3">TBRC 7907</strain>
    </source>
</reference>
<keyword evidence="1" id="KW-0472">Membrane</keyword>
<dbReference type="InterPro" id="IPR006750">
    <property type="entry name" value="YdcZ"/>
</dbReference>
<feature type="transmembrane region" description="Helical" evidence="1">
    <location>
        <begin position="216"/>
        <end position="236"/>
    </location>
</feature>
<name>A0ABV6A5G8_9PSEU</name>
<feature type="transmembrane region" description="Helical" evidence="1">
    <location>
        <begin position="301"/>
        <end position="321"/>
    </location>
</feature>
<dbReference type="EMBL" id="JBHLZU010000020">
    <property type="protein sequence ID" value="MFB9907171.1"/>
    <property type="molecule type" value="Genomic_DNA"/>
</dbReference>
<feature type="transmembrane region" description="Helical" evidence="1">
    <location>
        <begin position="51"/>
        <end position="71"/>
    </location>
</feature>
<protein>
    <submittedName>
        <fullName evidence="2">DMT family transporter</fullName>
    </submittedName>
</protein>
<gene>
    <name evidence="2" type="ORF">ACFFQA_24815</name>
</gene>
<evidence type="ECO:0000256" key="1">
    <source>
        <dbReference type="SAM" id="Phobius"/>
    </source>
</evidence>
<feature type="transmembrane region" description="Helical" evidence="1">
    <location>
        <begin position="92"/>
        <end position="125"/>
    </location>
</feature>
<comment type="caution">
    <text evidence="2">The sequence shown here is derived from an EMBL/GenBank/DDBJ whole genome shotgun (WGS) entry which is preliminary data.</text>
</comment>
<keyword evidence="1" id="KW-0812">Transmembrane</keyword>
<sequence>MHATAVAPRSRGLARGLGVLAALGTGVLLAVQSRINGELADRLGDGVTAALISFGSGLVVLLALVLALPVGRRGVRRVRAALRGGTLRPWQCAGGVCGALFVLSQGLTITSLGVAVFTVAVVTGQAASSLVVDRVGFGSAGPRPLSGVRIAGAALAVVAVLIAVSDRFGQPADGPGTGSALWLLALPLLAGAGMGWQQAANGLVRSASGSALPTAMINFLVGTLALAVALAVRLAVVGPPVTFPGEPWLYVGGLLGTVVIGAAAALVGTTGVLLLGLGQVAGQLVGALLLDLVVPAAGDHLTASTVLGTVLTVLAVGIAALPHGARR</sequence>
<dbReference type="Pfam" id="PF04657">
    <property type="entry name" value="DMT_YdcZ"/>
    <property type="match status" value="2"/>
</dbReference>
<dbReference type="PANTHER" id="PTHR34821:SF2">
    <property type="entry name" value="INNER MEMBRANE PROTEIN YDCZ"/>
    <property type="match status" value="1"/>
</dbReference>
<keyword evidence="1" id="KW-1133">Transmembrane helix</keyword>
<feature type="transmembrane region" description="Helical" evidence="1">
    <location>
        <begin position="145"/>
        <end position="164"/>
    </location>
</feature>
<dbReference type="RefSeq" id="WP_377856831.1">
    <property type="nucleotide sequence ID" value="NZ_JBHLZU010000020.1"/>
</dbReference>